<dbReference type="GO" id="GO:0103068">
    <property type="term" value="F:leukotriene C4 gamma-glutamyl transferase activity"/>
    <property type="evidence" value="ECO:0007669"/>
    <property type="project" value="UniProtKB-EC"/>
</dbReference>
<protein>
    <recommendedName>
        <fullName evidence="11">Glutathione hydrolase proenzyme</fullName>
        <ecNumber evidence="11">2.3.2.2</ecNumber>
        <ecNumber evidence="11">3.4.19.13</ecNumber>
    </recommendedName>
    <component>
        <recommendedName>
            <fullName evidence="11">Glutathione hydrolase large chain</fullName>
        </recommendedName>
    </component>
    <component>
        <recommendedName>
            <fullName evidence="11">Glutathione hydrolase small chain</fullName>
        </recommendedName>
    </component>
</protein>
<feature type="binding site" evidence="10">
    <location>
        <position position="457"/>
    </location>
    <ligand>
        <name>L-glutamate</name>
        <dbReference type="ChEBI" id="CHEBI:29985"/>
    </ligand>
</feature>
<comment type="similarity">
    <text evidence="3 11">Belongs to the gamma-glutamyltransferase family.</text>
</comment>
<dbReference type="Gene3D" id="3.60.20.40">
    <property type="match status" value="1"/>
</dbReference>
<keyword evidence="14" id="KW-1185">Reference proteome</keyword>
<dbReference type="InterPro" id="IPR000101">
    <property type="entry name" value="GGT_peptidase"/>
</dbReference>
<dbReference type="STRING" id="1454004.AW11_00102"/>
<keyword evidence="12" id="KW-0732">Signal</keyword>
<evidence type="ECO:0000256" key="7">
    <source>
        <dbReference type="ARBA" id="ARBA00023315"/>
    </source>
</evidence>
<feature type="active site" description="Nucleophile" evidence="9">
    <location>
        <position position="417"/>
    </location>
</feature>
<dbReference type="Pfam" id="PF01019">
    <property type="entry name" value="G_glu_transpept"/>
    <property type="match status" value="1"/>
</dbReference>
<dbReference type="EC" id="2.3.2.2" evidence="11"/>
<dbReference type="PROSITE" id="PS51257">
    <property type="entry name" value="PROKAR_LIPOPROTEIN"/>
    <property type="match status" value="1"/>
</dbReference>
<comment type="catalytic activity">
    <reaction evidence="8 11">
        <text>an N-terminal (5-L-glutamyl)-[peptide] + an alpha-amino acid = 5-L-glutamyl amino acid + an N-terminal L-alpha-aminoacyl-[peptide]</text>
        <dbReference type="Rhea" id="RHEA:23904"/>
        <dbReference type="Rhea" id="RHEA-COMP:9780"/>
        <dbReference type="Rhea" id="RHEA-COMP:9795"/>
        <dbReference type="ChEBI" id="CHEBI:77644"/>
        <dbReference type="ChEBI" id="CHEBI:78597"/>
        <dbReference type="ChEBI" id="CHEBI:78599"/>
        <dbReference type="ChEBI" id="CHEBI:78608"/>
        <dbReference type="EC" id="2.3.2.2"/>
    </reaction>
</comment>
<feature type="binding site" evidence="10">
    <location>
        <position position="119"/>
    </location>
    <ligand>
        <name>L-glutamate</name>
        <dbReference type="ChEBI" id="CHEBI:29985"/>
    </ligand>
</feature>
<dbReference type="InterPro" id="IPR051792">
    <property type="entry name" value="GGT_bact"/>
</dbReference>
<comment type="subunit">
    <text evidence="11">This enzyme consists of two polypeptide chains, which are synthesized in precursor form from a single polypeptide.</text>
</comment>
<comment type="PTM">
    <text evidence="11">Cleaved by autocatalysis into a large and a small subunit.</text>
</comment>
<evidence type="ECO:0000256" key="11">
    <source>
        <dbReference type="RuleBase" id="RU368036"/>
    </source>
</evidence>
<evidence type="ECO:0000256" key="12">
    <source>
        <dbReference type="SAM" id="SignalP"/>
    </source>
</evidence>
<dbReference type="PATRIC" id="fig|1454004.3.peg.105"/>
<dbReference type="InterPro" id="IPR043137">
    <property type="entry name" value="GGT_ssub_C"/>
</dbReference>
<comment type="catalytic activity">
    <reaction evidence="1 11">
        <text>an S-substituted glutathione + H2O = an S-substituted L-cysteinylglycine + L-glutamate</text>
        <dbReference type="Rhea" id="RHEA:59468"/>
        <dbReference type="ChEBI" id="CHEBI:15377"/>
        <dbReference type="ChEBI" id="CHEBI:29985"/>
        <dbReference type="ChEBI" id="CHEBI:90779"/>
        <dbReference type="ChEBI" id="CHEBI:143103"/>
        <dbReference type="EC" id="3.4.19.13"/>
    </reaction>
</comment>
<gene>
    <name evidence="13" type="primary">ggt</name>
    <name evidence="13" type="ORF">AW11_00102</name>
</gene>
<comment type="pathway">
    <text evidence="11">Sulfur metabolism; glutathione metabolism.</text>
</comment>
<dbReference type="PANTHER" id="PTHR43199">
    <property type="entry name" value="GLUTATHIONE HYDROLASE"/>
    <property type="match status" value="1"/>
</dbReference>
<dbReference type="GO" id="GO:0036374">
    <property type="term" value="F:glutathione hydrolase activity"/>
    <property type="evidence" value="ECO:0007669"/>
    <property type="project" value="UniProtKB-UniRule"/>
</dbReference>
<evidence type="ECO:0000256" key="1">
    <source>
        <dbReference type="ARBA" id="ARBA00001049"/>
    </source>
</evidence>
<dbReference type="AlphaFoldDB" id="A0A011PV71"/>
<evidence type="ECO:0000256" key="5">
    <source>
        <dbReference type="ARBA" id="ARBA00022801"/>
    </source>
</evidence>
<dbReference type="InterPro" id="IPR029055">
    <property type="entry name" value="Ntn_hydrolases_N"/>
</dbReference>
<keyword evidence="11" id="KW-0317">Glutathione biosynthesis</keyword>
<dbReference type="GO" id="GO:0006750">
    <property type="term" value="P:glutathione biosynthetic process"/>
    <property type="evidence" value="ECO:0007669"/>
    <property type="project" value="UniProtKB-KW"/>
</dbReference>
<dbReference type="UniPathway" id="UPA00204"/>
<dbReference type="PRINTS" id="PR01210">
    <property type="entry name" value="GGTRANSPTASE"/>
</dbReference>
<dbReference type="PANTHER" id="PTHR43199:SF1">
    <property type="entry name" value="GLUTATHIONE HYDROLASE PROENZYME"/>
    <property type="match status" value="1"/>
</dbReference>
<feature type="binding site" evidence="10">
    <location>
        <begin position="482"/>
        <end position="483"/>
    </location>
    <ligand>
        <name>L-glutamate</name>
        <dbReference type="ChEBI" id="CHEBI:29985"/>
    </ligand>
</feature>
<dbReference type="GO" id="GO:0006751">
    <property type="term" value="P:glutathione catabolic process"/>
    <property type="evidence" value="ECO:0007669"/>
    <property type="project" value="UniProtKB-UniRule"/>
</dbReference>
<keyword evidence="6 11" id="KW-0865">Zymogen</keyword>
<comment type="catalytic activity">
    <reaction evidence="2 11">
        <text>glutathione + H2O = L-cysteinylglycine + L-glutamate</text>
        <dbReference type="Rhea" id="RHEA:28807"/>
        <dbReference type="ChEBI" id="CHEBI:15377"/>
        <dbReference type="ChEBI" id="CHEBI:29985"/>
        <dbReference type="ChEBI" id="CHEBI:57925"/>
        <dbReference type="ChEBI" id="CHEBI:61694"/>
        <dbReference type="EC" id="3.4.19.13"/>
    </reaction>
</comment>
<evidence type="ECO:0000256" key="6">
    <source>
        <dbReference type="ARBA" id="ARBA00023145"/>
    </source>
</evidence>
<dbReference type="SUPFAM" id="SSF56235">
    <property type="entry name" value="N-terminal nucleophile aminohydrolases (Ntn hydrolases)"/>
    <property type="match status" value="1"/>
</dbReference>
<evidence type="ECO:0000313" key="14">
    <source>
        <dbReference type="Proteomes" id="UP000022141"/>
    </source>
</evidence>
<name>A0A011PV71_ACCRE</name>
<dbReference type="EC" id="3.4.19.13" evidence="11"/>
<keyword evidence="4 11" id="KW-0808">Transferase</keyword>
<dbReference type="Proteomes" id="UP000022141">
    <property type="component" value="Unassembled WGS sequence"/>
</dbReference>
<feature type="chain" id="PRO_5001462986" description="Glutathione hydrolase proenzyme" evidence="12">
    <location>
        <begin position="21"/>
        <end position="599"/>
    </location>
</feature>
<feature type="signal peptide" evidence="12">
    <location>
        <begin position="1"/>
        <end position="20"/>
    </location>
</feature>
<dbReference type="eggNOG" id="COG0405">
    <property type="taxonomic scope" value="Bacteria"/>
</dbReference>
<evidence type="ECO:0000256" key="4">
    <source>
        <dbReference type="ARBA" id="ARBA00022679"/>
    </source>
</evidence>
<dbReference type="Gene3D" id="1.10.246.130">
    <property type="match status" value="1"/>
</dbReference>
<sequence length="599" mass="63973">MKPAYFVLLSALFAAGCSQVPTTSHTSSAAAASGVHQPEGTSAPTVQPGWSGQYFAIAAAHPLASDAGLEILQAGGSAVDAAIAAQMVLTLVEPQSSGIGGGAFLMHYDGREITAFDGRETAPAGVSETLFTRADGKPMAFREAVVGGRAVGVPGTVRMLEMAHAEYGRLPWSRLFAPAIALAEDGFPLSLRLYTLLRSERDLRKDPKAGPYFYDRDGEPHAVGTILRNNELAAVLRRIASEGSKAFYEGEVAQAVVDRVRQHPDNPGYLSLADMAGYQAKRRAPLCSIYEPRAVLPPRSYRICGFPPPSSGEIAIAQILGILDRTRAPFLRFEDPLWMHYYTEAARLAFADRAQYIADPDFVAAPAGSWASLIRPDYLAERARLIGPQSMGVAKAGTPTPLKATLAPMPEQVEYGTSHISVVDAYGNAVAMTSSIEDAFGARQMVRGFLLNNELTDFSFLPSDSSGTPIANRVEPGKRPRSSMSPTLVFDNASGELLMSGGSPGGAMIINYTAKLLYATLNWGLTPQEAINLPNFGSLNGPTLLEEQRFAPDFVTALQGRGHTVREVGLSSGLQAIQKRRGAFLGGADPRRDGRVMGE</sequence>
<evidence type="ECO:0000256" key="8">
    <source>
        <dbReference type="ARBA" id="ARBA00047417"/>
    </source>
</evidence>
<keyword evidence="7 11" id="KW-0012">Acyltransferase</keyword>
<evidence type="ECO:0000256" key="2">
    <source>
        <dbReference type="ARBA" id="ARBA00001089"/>
    </source>
</evidence>
<proteinExistence type="inferred from homology"/>
<keyword evidence="5 11" id="KW-0378">Hydrolase</keyword>
<dbReference type="InterPro" id="IPR043138">
    <property type="entry name" value="GGT_lsub"/>
</dbReference>
<comment type="caution">
    <text evidence="13">The sequence shown here is derived from an EMBL/GenBank/DDBJ whole genome shotgun (WGS) entry which is preliminary data.</text>
</comment>
<reference evidence="13" key="1">
    <citation type="submission" date="2014-02" db="EMBL/GenBank/DDBJ databases">
        <title>Expanding our view of genomic diversity in Candidatus Accumulibacter clades.</title>
        <authorList>
            <person name="Skennerton C.T."/>
            <person name="Barr J.J."/>
            <person name="Slater F.R."/>
            <person name="Bond P.L."/>
            <person name="Tyson G.W."/>
        </authorList>
    </citation>
    <scope>NUCLEOTIDE SEQUENCE [LARGE SCALE GENOMIC DNA]</scope>
</reference>
<evidence type="ECO:0000256" key="3">
    <source>
        <dbReference type="ARBA" id="ARBA00009381"/>
    </source>
</evidence>
<evidence type="ECO:0000256" key="10">
    <source>
        <dbReference type="PIRSR" id="PIRSR600101-2"/>
    </source>
</evidence>
<dbReference type="NCBIfam" id="TIGR00066">
    <property type="entry name" value="g_glut_trans"/>
    <property type="match status" value="1"/>
</dbReference>
<dbReference type="EMBL" id="JEMY01000001">
    <property type="protein sequence ID" value="EXI91291.1"/>
    <property type="molecule type" value="Genomic_DNA"/>
</dbReference>
<evidence type="ECO:0000313" key="13">
    <source>
        <dbReference type="EMBL" id="EXI91291.1"/>
    </source>
</evidence>
<feature type="binding site" evidence="10">
    <location>
        <position position="506"/>
    </location>
    <ligand>
        <name>L-glutamate</name>
        <dbReference type="ChEBI" id="CHEBI:29985"/>
    </ligand>
</feature>
<accession>A0A011PV71</accession>
<organism evidence="13 14">
    <name type="scientific">Accumulibacter regalis</name>
    <dbReference type="NCBI Taxonomy" id="522306"/>
    <lineage>
        <taxon>Bacteria</taxon>
        <taxon>Pseudomonadati</taxon>
        <taxon>Pseudomonadota</taxon>
        <taxon>Betaproteobacteria</taxon>
        <taxon>Candidatus Accumulibacter</taxon>
    </lineage>
</organism>
<evidence type="ECO:0000256" key="9">
    <source>
        <dbReference type="PIRSR" id="PIRSR600101-1"/>
    </source>
</evidence>